<evidence type="ECO:0000256" key="6">
    <source>
        <dbReference type="ARBA" id="ARBA00023077"/>
    </source>
</evidence>
<dbReference type="GO" id="GO:0015344">
    <property type="term" value="F:siderophore uptake transmembrane transporter activity"/>
    <property type="evidence" value="ECO:0007669"/>
    <property type="project" value="TreeGrafter"/>
</dbReference>
<dbReference type="GO" id="GO:0009279">
    <property type="term" value="C:cell outer membrane"/>
    <property type="evidence" value="ECO:0007669"/>
    <property type="project" value="UniProtKB-SubCell"/>
</dbReference>
<evidence type="ECO:0000256" key="1">
    <source>
        <dbReference type="ARBA" id="ARBA00004571"/>
    </source>
</evidence>
<organism evidence="15 16">
    <name type="scientific">Paraburkholderia ginsengiterrae</name>
    <dbReference type="NCBI Taxonomy" id="1462993"/>
    <lineage>
        <taxon>Bacteria</taxon>
        <taxon>Pseudomonadati</taxon>
        <taxon>Pseudomonadota</taxon>
        <taxon>Betaproteobacteria</taxon>
        <taxon>Burkholderiales</taxon>
        <taxon>Burkholderiaceae</taxon>
        <taxon>Paraburkholderia</taxon>
    </lineage>
</organism>
<accession>A0A1A9N5H8</accession>
<dbReference type="Pfam" id="PF00593">
    <property type="entry name" value="TonB_dep_Rec_b-barrel"/>
    <property type="match status" value="1"/>
</dbReference>
<proteinExistence type="inferred from homology"/>
<dbReference type="InterPro" id="IPR012910">
    <property type="entry name" value="Plug_dom"/>
</dbReference>
<gene>
    <name evidence="15" type="ORF">A6V37_27570</name>
</gene>
<keyword evidence="9 10" id="KW-0998">Cell outer membrane</keyword>
<keyword evidence="8 15" id="KW-0675">Receptor</keyword>
<keyword evidence="6 11" id="KW-0798">TonB box</keyword>
<dbReference type="AlphaFoldDB" id="A0A1A9N5H8"/>
<keyword evidence="12" id="KW-0732">Signal</keyword>
<keyword evidence="5 10" id="KW-0812">Transmembrane</keyword>
<evidence type="ECO:0000256" key="10">
    <source>
        <dbReference type="PROSITE-ProRule" id="PRU01360"/>
    </source>
</evidence>
<dbReference type="SUPFAM" id="SSF56935">
    <property type="entry name" value="Porins"/>
    <property type="match status" value="1"/>
</dbReference>
<sequence length="709" mass="76977">MAPRSRYTLPTLALAYTGIGVALPAHAQDNEAQLAPIVITGVMPVTYPSYQVKQTVVGPLGEKKLLDTPYSINVIPESLAKNQQLRSVQEAFTFIPSVQGWNIRPQTRGMQAGVVQNTRIDGMNIAATTDYPIEQFDRIEVLNGLAGALYGPASPAGTFNYVLKRPTDEPLREFTLGYESKDLWTEHLDLGGHFGNDDRFGYRLNLLNQDGEGYVSDSRLRRRLASLAFDVRFTPDTRLETNFSTYHYLDTGYPGTFALAKNVLLPAAPNPATVGFGQSWAGDNNVTNMMGATLKHDFNQDWHLSAGVQRETNDRASTVPTLTLTNNSGAYKETTATTTYSLDQIISNTIALNGHVALAGLTHDVFVSTTGFYWNRYTPYHTGAITLGTGNLSNPTLFGEPPLPDFSNRYRSVNTFQQAISVGDTISFNEHWSTLLAASQSWIHAENYNSAGAVTSKYSADGVSPTASLMYKPLANMTAYVTYADSLQQGDIAPSGTVNAGDELAPYRSKQWELGYKVDIGRATLGAALYRIERPYAMVTANNVYAEQGEQVNRGIELTATGAVTRDINIYTGLALLDPRLHNTGVAATEGTQILGLSRVVFDALIDYSIPTVAGLGFNVDVNYASRRAANYSNTDYADGYTVFNLGARYLTKVAGKAVALRVGVDNVANRHYWANITPAGQNGYTGSDSGTATLGAPRTVRASIQVDL</sequence>
<comment type="subcellular location">
    <subcellularLocation>
        <location evidence="1 10">Cell outer membrane</location>
        <topology evidence="1 10">Multi-pass membrane protein</topology>
    </subcellularLocation>
</comment>
<dbReference type="GO" id="GO:0038023">
    <property type="term" value="F:signaling receptor activity"/>
    <property type="evidence" value="ECO:0007669"/>
    <property type="project" value="InterPro"/>
</dbReference>
<dbReference type="GO" id="GO:0015891">
    <property type="term" value="P:siderophore transport"/>
    <property type="evidence" value="ECO:0007669"/>
    <property type="project" value="InterPro"/>
</dbReference>
<keyword evidence="3 10" id="KW-0813">Transport</keyword>
<evidence type="ECO:0000256" key="5">
    <source>
        <dbReference type="ARBA" id="ARBA00022692"/>
    </source>
</evidence>
<dbReference type="PROSITE" id="PS52016">
    <property type="entry name" value="TONB_DEPENDENT_REC_3"/>
    <property type="match status" value="1"/>
</dbReference>
<dbReference type="EMBL" id="LXKA01000276">
    <property type="protein sequence ID" value="OAJ59329.1"/>
    <property type="molecule type" value="Genomic_DNA"/>
</dbReference>
<protein>
    <submittedName>
        <fullName evidence="15">TonB-dependent receptor</fullName>
    </submittedName>
</protein>
<dbReference type="InterPro" id="IPR037066">
    <property type="entry name" value="Plug_dom_sf"/>
</dbReference>
<dbReference type="PANTHER" id="PTHR32552:SF82">
    <property type="entry name" value="FCUA PROTEIN"/>
    <property type="match status" value="1"/>
</dbReference>
<evidence type="ECO:0000313" key="16">
    <source>
        <dbReference type="Proteomes" id="UP000078116"/>
    </source>
</evidence>
<evidence type="ECO:0000256" key="4">
    <source>
        <dbReference type="ARBA" id="ARBA00022452"/>
    </source>
</evidence>
<evidence type="ECO:0000256" key="8">
    <source>
        <dbReference type="ARBA" id="ARBA00023170"/>
    </source>
</evidence>
<dbReference type="InterPro" id="IPR036942">
    <property type="entry name" value="Beta-barrel_TonB_sf"/>
</dbReference>
<evidence type="ECO:0000256" key="12">
    <source>
        <dbReference type="SAM" id="SignalP"/>
    </source>
</evidence>
<evidence type="ECO:0000313" key="15">
    <source>
        <dbReference type="EMBL" id="OAJ59329.1"/>
    </source>
</evidence>
<dbReference type="Proteomes" id="UP000078116">
    <property type="component" value="Unassembled WGS sequence"/>
</dbReference>
<evidence type="ECO:0000256" key="7">
    <source>
        <dbReference type="ARBA" id="ARBA00023136"/>
    </source>
</evidence>
<evidence type="ECO:0000259" key="13">
    <source>
        <dbReference type="Pfam" id="PF00593"/>
    </source>
</evidence>
<dbReference type="OrthoDB" id="8732650at2"/>
<evidence type="ECO:0000256" key="2">
    <source>
        <dbReference type="ARBA" id="ARBA00009810"/>
    </source>
</evidence>
<feature type="chain" id="PRO_5008393584" evidence="12">
    <location>
        <begin position="28"/>
        <end position="709"/>
    </location>
</feature>
<dbReference type="RefSeq" id="WP_064286275.1">
    <property type="nucleotide sequence ID" value="NZ_LXKA01000276.1"/>
</dbReference>
<comment type="caution">
    <text evidence="15">The sequence shown here is derived from an EMBL/GenBank/DDBJ whole genome shotgun (WGS) entry which is preliminary data.</text>
</comment>
<dbReference type="InterPro" id="IPR000531">
    <property type="entry name" value="Beta-barrel_TonB"/>
</dbReference>
<dbReference type="NCBIfam" id="TIGR01783">
    <property type="entry name" value="TonB-siderophor"/>
    <property type="match status" value="1"/>
</dbReference>
<feature type="domain" description="TonB-dependent receptor plug" evidence="14">
    <location>
        <begin position="65"/>
        <end position="158"/>
    </location>
</feature>
<reference evidence="15 16" key="1">
    <citation type="submission" date="2016-04" db="EMBL/GenBank/DDBJ databases">
        <title>Reclassification of Paraburkholderia panaciterrae (Farh et al. 2015) Dobritsa &amp; Samadpour 2016 as a later homotypic synonym of Paraburkholderia ginsengiterrae (Farh et al. 2015) Dobritsa &amp; Samadpour 2016.</title>
        <authorList>
            <person name="Dobritsa A.P."/>
            <person name="Kutumbaka K."/>
            <person name="Samadpour M."/>
        </authorList>
    </citation>
    <scope>NUCLEOTIDE SEQUENCE [LARGE SCALE GENOMIC DNA]</scope>
    <source>
        <strain evidence="15 16">DCY85</strain>
    </source>
</reference>
<dbReference type="Gene3D" id="2.40.170.20">
    <property type="entry name" value="TonB-dependent receptor, beta-barrel domain"/>
    <property type="match status" value="1"/>
</dbReference>
<keyword evidence="4 10" id="KW-1134">Transmembrane beta strand</keyword>
<evidence type="ECO:0000259" key="14">
    <source>
        <dbReference type="Pfam" id="PF07715"/>
    </source>
</evidence>
<dbReference type="STRING" id="1462993.A6V36_22860"/>
<evidence type="ECO:0000256" key="9">
    <source>
        <dbReference type="ARBA" id="ARBA00023237"/>
    </source>
</evidence>
<feature type="domain" description="TonB-dependent receptor-like beta-barrel" evidence="13">
    <location>
        <begin position="233"/>
        <end position="668"/>
    </location>
</feature>
<evidence type="ECO:0000256" key="11">
    <source>
        <dbReference type="RuleBase" id="RU003357"/>
    </source>
</evidence>
<feature type="signal peptide" evidence="12">
    <location>
        <begin position="1"/>
        <end position="27"/>
    </location>
</feature>
<keyword evidence="7 10" id="KW-0472">Membrane</keyword>
<dbReference type="Gene3D" id="2.170.130.10">
    <property type="entry name" value="TonB-dependent receptor, plug domain"/>
    <property type="match status" value="1"/>
</dbReference>
<evidence type="ECO:0000256" key="3">
    <source>
        <dbReference type="ARBA" id="ARBA00022448"/>
    </source>
</evidence>
<name>A0A1A9N5H8_9BURK</name>
<dbReference type="InterPro" id="IPR010105">
    <property type="entry name" value="TonB_sidphr_rcpt"/>
</dbReference>
<dbReference type="PANTHER" id="PTHR32552">
    <property type="entry name" value="FERRICHROME IRON RECEPTOR-RELATED"/>
    <property type="match status" value="1"/>
</dbReference>
<dbReference type="CDD" id="cd01347">
    <property type="entry name" value="ligand_gated_channel"/>
    <property type="match status" value="1"/>
</dbReference>
<dbReference type="Pfam" id="PF07715">
    <property type="entry name" value="Plug"/>
    <property type="match status" value="1"/>
</dbReference>
<dbReference type="InterPro" id="IPR039426">
    <property type="entry name" value="TonB-dep_rcpt-like"/>
</dbReference>
<comment type="similarity">
    <text evidence="2 10 11">Belongs to the TonB-dependent receptor family.</text>
</comment>